<name>A0A7K0C8Q0_9ACTN</name>
<accession>A0A7K0C8Q0</accession>
<sequence>MRFGYVVAAVAAGALTACGPAAEQGPEQTRAASAAPSSGAGAARPEAGLTAQQVRQALPDRYAMGAWEPVTAGVTGASGHLGCPSDQQCKGRWFGHVKWRLNNGLTVTFQMTTFGAKADADEHYRQQAARFAGYEPLKAEGTFGEGSHAYARTAGGLKGYYLTTHVGAVVATVIVERGGYEVTLPQTAGMFVKRIRQAEAGHKPDATLPRE</sequence>
<keyword evidence="3" id="KW-1185">Reference proteome</keyword>
<gene>
    <name evidence="2" type="ORF">ACRB68_79590</name>
</gene>
<evidence type="ECO:0000313" key="3">
    <source>
        <dbReference type="Proteomes" id="UP000487268"/>
    </source>
</evidence>
<feature type="compositionally biased region" description="Low complexity" evidence="1">
    <location>
        <begin position="30"/>
        <end position="48"/>
    </location>
</feature>
<dbReference type="EMBL" id="WEGH01000008">
    <property type="protein sequence ID" value="MQY09830.1"/>
    <property type="molecule type" value="Genomic_DNA"/>
</dbReference>
<dbReference type="RefSeq" id="WP_153542176.1">
    <property type="nucleotide sequence ID" value="NZ_WEGH01000008.1"/>
</dbReference>
<proteinExistence type="predicted"/>
<evidence type="ECO:0000313" key="2">
    <source>
        <dbReference type="EMBL" id="MQY09830.1"/>
    </source>
</evidence>
<evidence type="ECO:0000256" key="1">
    <source>
        <dbReference type="SAM" id="MobiDB-lite"/>
    </source>
</evidence>
<evidence type="ECO:0008006" key="4">
    <source>
        <dbReference type="Google" id="ProtNLM"/>
    </source>
</evidence>
<organism evidence="2 3">
    <name type="scientific">Actinomadura macrotermitis</name>
    <dbReference type="NCBI Taxonomy" id="2585200"/>
    <lineage>
        <taxon>Bacteria</taxon>
        <taxon>Bacillati</taxon>
        <taxon>Actinomycetota</taxon>
        <taxon>Actinomycetes</taxon>
        <taxon>Streptosporangiales</taxon>
        <taxon>Thermomonosporaceae</taxon>
        <taxon>Actinomadura</taxon>
    </lineage>
</organism>
<protein>
    <recommendedName>
        <fullName evidence="4">Lipoprotein</fullName>
    </recommendedName>
</protein>
<dbReference type="AlphaFoldDB" id="A0A7K0C8Q0"/>
<dbReference type="Proteomes" id="UP000487268">
    <property type="component" value="Unassembled WGS sequence"/>
</dbReference>
<dbReference type="PROSITE" id="PS51257">
    <property type="entry name" value="PROKAR_LIPOPROTEIN"/>
    <property type="match status" value="1"/>
</dbReference>
<dbReference type="OrthoDB" id="4213787at2"/>
<feature type="region of interest" description="Disordered" evidence="1">
    <location>
        <begin position="26"/>
        <end position="48"/>
    </location>
</feature>
<comment type="caution">
    <text evidence="2">The sequence shown here is derived from an EMBL/GenBank/DDBJ whole genome shotgun (WGS) entry which is preliminary data.</text>
</comment>
<reference evidence="2 3" key="1">
    <citation type="submission" date="2019-10" db="EMBL/GenBank/DDBJ databases">
        <title>Actinomadura rubteroloni sp. nov. and Actinomadura macrotermitis sp. nov., isolated from the gut of fungus growing-termite Macrotermes natalensis.</title>
        <authorList>
            <person name="Benndorf R."/>
            <person name="Martin K."/>
            <person name="Kuefner M."/>
            <person name="De Beer W."/>
            <person name="Kaster A.-K."/>
            <person name="Vollmers J."/>
            <person name="Poulsen M."/>
            <person name="Beemelmanns C."/>
        </authorList>
    </citation>
    <scope>NUCLEOTIDE SEQUENCE [LARGE SCALE GENOMIC DNA]</scope>
    <source>
        <strain evidence="2 3">RB68</strain>
    </source>
</reference>